<protein>
    <recommendedName>
        <fullName evidence="3">AT1G08220-like protein</fullName>
    </recommendedName>
</protein>
<accession>A0AAV7F881</accession>
<evidence type="ECO:0000313" key="1">
    <source>
        <dbReference type="EMBL" id="KAG9456819.1"/>
    </source>
</evidence>
<reference evidence="1 2" key="1">
    <citation type="submission" date="2021-07" db="EMBL/GenBank/DDBJ databases">
        <title>The Aristolochia fimbriata genome: insights into angiosperm evolution, floral development and chemical biosynthesis.</title>
        <authorList>
            <person name="Jiao Y."/>
        </authorList>
    </citation>
    <scope>NUCLEOTIDE SEQUENCE [LARGE SCALE GENOMIC DNA]</scope>
    <source>
        <strain evidence="1">IBCAS-2021</strain>
        <tissue evidence="1">Leaf</tissue>
    </source>
</reference>
<evidence type="ECO:0008006" key="3">
    <source>
        <dbReference type="Google" id="ProtNLM"/>
    </source>
</evidence>
<sequence>MFGSSSRRLLLSPAAKVAAGRPSLYVYKHEKIYLMPPPNRLTQNRFLDIHEMLRKEAIEKERARIKDEMSRGYFADMAEIKKHGGKIAKANAILIPTMEAVKFPSLEVNFSDGRTLTLPNGPEHNKSDKSKKSSPLVSLVCLSFRANSQAMIDSWTTPFMDVFSNSTNIQLYQVSVIESWFLSLNPIKRMLLWTMRKSNSDGKPCALQREIGYSFGDKYYFRKELKILNLLTGYIFLLDKLGRIRWQGYGLASEEEMSSLLSCTSQLLEEK</sequence>
<proteinExistence type="predicted"/>
<dbReference type="Pfam" id="PF05176">
    <property type="entry name" value="ATP-synt_10"/>
    <property type="match status" value="1"/>
</dbReference>
<dbReference type="GO" id="GO:0005743">
    <property type="term" value="C:mitochondrial inner membrane"/>
    <property type="evidence" value="ECO:0007669"/>
    <property type="project" value="TreeGrafter"/>
</dbReference>
<dbReference type="InterPro" id="IPR007849">
    <property type="entry name" value="ATP10"/>
</dbReference>
<keyword evidence="2" id="KW-1185">Reference proteome</keyword>
<dbReference type="AlphaFoldDB" id="A0AAV7F881"/>
<gene>
    <name evidence="1" type="ORF">H6P81_001327</name>
</gene>
<dbReference type="EMBL" id="JAINDJ010000002">
    <property type="protein sequence ID" value="KAG9456819.1"/>
    <property type="molecule type" value="Genomic_DNA"/>
</dbReference>
<evidence type="ECO:0000313" key="2">
    <source>
        <dbReference type="Proteomes" id="UP000825729"/>
    </source>
</evidence>
<dbReference type="PANTHER" id="PTHR28106">
    <property type="entry name" value="MITOCHONDRIAL ATPASE COMPLEX SUBUNIT ATP10"/>
    <property type="match status" value="1"/>
</dbReference>
<dbReference type="PANTHER" id="PTHR28106:SF1">
    <property type="entry name" value="MITOCHONDRIAL ATPASE COMPLEX SUBUNIT ATP10"/>
    <property type="match status" value="1"/>
</dbReference>
<dbReference type="GO" id="GO:0033615">
    <property type="term" value="P:mitochondrial proton-transporting ATP synthase complex assembly"/>
    <property type="evidence" value="ECO:0007669"/>
    <property type="project" value="TreeGrafter"/>
</dbReference>
<comment type="caution">
    <text evidence="1">The sequence shown here is derived from an EMBL/GenBank/DDBJ whole genome shotgun (WGS) entry which is preliminary data.</text>
</comment>
<organism evidence="1 2">
    <name type="scientific">Aristolochia fimbriata</name>
    <name type="common">White veined hardy Dutchman's pipe vine</name>
    <dbReference type="NCBI Taxonomy" id="158543"/>
    <lineage>
        <taxon>Eukaryota</taxon>
        <taxon>Viridiplantae</taxon>
        <taxon>Streptophyta</taxon>
        <taxon>Embryophyta</taxon>
        <taxon>Tracheophyta</taxon>
        <taxon>Spermatophyta</taxon>
        <taxon>Magnoliopsida</taxon>
        <taxon>Magnoliidae</taxon>
        <taxon>Piperales</taxon>
        <taxon>Aristolochiaceae</taxon>
        <taxon>Aristolochia</taxon>
    </lineage>
</organism>
<name>A0AAV7F881_ARIFI</name>
<dbReference type="Proteomes" id="UP000825729">
    <property type="component" value="Unassembled WGS sequence"/>
</dbReference>